<sequence length="106" mass="11897">MVGVSRTAASVCVQLAEAEQRSFANLKFQAAEDGPFRQCSPTELCLHKSLVNWEDTSIHKINAMRFKDKVDVRNEVILSSNAITKDFIQKIKTLNSLEEKRKAKGS</sequence>
<evidence type="ECO:0000313" key="2">
    <source>
        <dbReference type="Proteomes" id="UP000685013"/>
    </source>
</evidence>
<dbReference type="Proteomes" id="UP000685013">
    <property type="component" value="Chromosome 6"/>
</dbReference>
<gene>
    <name evidence="1" type="ORF">SDJN03_10637</name>
</gene>
<keyword evidence="2" id="KW-1185">Reference proteome</keyword>
<proteinExistence type="predicted"/>
<evidence type="ECO:0000313" key="1">
    <source>
        <dbReference type="EMBL" id="KAG6597457.1"/>
    </source>
</evidence>
<reference evidence="1 2" key="1">
    <citation type="journal article" date="2021" name="Hortic Res">
        <title>The domestication of Cucurbita argyrosperma as revealed by the genome of its wild relative.</title>
        <authorList>
            <person name="Barrera-Redondo J."/>
            <person name="Sanchez-de la Vega G."/>
            <person name="Aguirre-Liguori J.A."/>
            <person name="Castellanos-Morales G."/>
            <person name="Gutierrez-Guerrero Y.T."/>
            <person name="Aguirre-Dugua X."/>
            <person name="Aguirre-Planter E."/>
            <person name="Tenaillon M.I."/>
            <person name="Lira-Saade R."/>
            <person name="Eguiarte L.E."/>
        </authorList>
    </citation>
    <scope>NUCLEOTIDE SEQUENCE [LARGE SCALE GENOMIC DNA]</scope>
    <source>
        <strain evidence="1">JBR-2021</strain>
    </source>
</reference>
<dbReference type="EMBL" id="JAGKQH010000006">
    <property type="protein sequence ID" value="KAG6597457.1"/>
    <property type="molecule type" value="Genomic_DNA"/>
</dbReference>
<dbReference type="AlphaFoldDB" id="A0AAV6NIZ0"/>
<comment type="caution">
    <text evidence="1">The sequence shown here is derived from an EMBL/GenBank/DDBJ whole genome shotgun (WGS) entry which is preliminary data.</text>
</comment>
<organism evidence="1 2">
    <name type="scientific">Cucurbita argyrosperma subsp. sororia</name>
    <dbReference type="NCBI Taxonomy" id="37648"/>
    <lineage>
        <taxon>Eukaryota</taxon>
        <taxon>Viridiplantae</taxon>
        <taxon>Streptophyta</taxon>
        <taxon>Embryophyta</taxon>
        <taxon>Tracheophyta</taxon>
        <taxon>Spermatophyta</taxon>
        <taxon>Magnoliopsida</taxon>
        <taxon>eudicotyledons</taxon>
        <taxon>Gunneridae</taxon>
        <taxon>Pentapetalae</taxon>
        <taxon>rosids</taxon>
        <taxon>fabids</taxon>
        <taxon>Cucurbitales</taxon>
        <taxon>Cucurbitaceae</taxon>
        <taxon>Cucurbiteae</taxon>
        <taxon>Cucurbita</taxon>
    </lineage>
</organism>
<name>A0AAV6NIZ0_9ROSI</name>
<protein>
    <submittedName>
        <fullName evidence="1">Uncharacterized protein</fullName>
    </submittedName>
</protein>
<feature type="non-terminal residue" evidence="1">
    <location>
        <position position="1"/>
    </location>
</feature>
<accession>A0AAV6NIZ0</accession>